<dbReference type="AlphaFoldDB" id="A0A6P7H7I7"/>
<dbReference type="InParanoid" id="A0A6P7H7I7"/>
<dbReference type="PANTHER" id="PTHR45913:SF19">
    <property type="entry name" value="LOW QUALITY PROTEIN: ZINC FINGER BED DOMAIN-CONTAINING PROTEIN 5-LIKE"/>
    <property type="match status" value="1"/>
</dbReference>
<dbReference type="RefSeq" id="XP_028151895.1">
    <property type="nucleotide sequence ID" value="XM_028296094.1"/>
</dbReference>
<accession>A0A6P7H7I7</accession>
<name>A0A6P7H7I7_DIAVI</name>
<organism evidence="1">
    <name type="scientific">Diabrotica virgifera virgifera</name>
    <name type="common">western corn rootworm</name>
    <dbReference type="NCBI Taxonomy" id="50390"/>
    <lineage>
        <taxon>Eukaryota</taxon>
        <taxon>Metazoa</taxon>
        <taxon>Ecdysozoa</taxon>
        <taxon>Arthropoda</taxon>
        <taxon>Hexapoda</taxon>
        <taxon>Insecta</taxon>
        <taxon>Pterygota</taxon>
        <taxon>Neoptera</taxon>
        <taxon>Endopterygota</taxon>
        <taxon>Coleoptera</taxon>
        <taxon>Polyphaga</taxon>
        <taxon>Cucujiformia</taxon>
        <taxon>Chrysomeloidea</taxon>
        <taxon>Chrysomelidae</taxon>
        <taxon>Galerucinae</taxon>
        <taxon>Diabroticina</taxon>
        <taxon>Diabroticites</taxon>
        <taxon>Diabrotica</taxon>
    </lineage>
</organism>
<sequence>MKDQVLKIQISNHLESIIEEFQKYFPNICDNFMSTDPFHVNIDSLPESLQEDALQINPNDFLHDSSAKYFVIMDKPSFWLKYFKVYLSVSREALHLYLPFSTLLAIKTKYRNKLDVASDLCCALTKTQPRIGILVNKMQAHPSH</sequence>
<protein>
    <submittedName>
        <fullName evidence="1">Protein FAM200A-like</fullName>
    </submittedName>
</protein>
<gene>
    <name evidence="1" type="primary">LOC114345272</name>
</gene>
<dbReference type="PANTHER" id="PTHR45913">
    <property type="entry name" value="EPM2A-INTERACTING PROTEIN 1"/>
    <property type="match status" value="1"/>
</dbReference>
<reference evidence="1" key="1">
    <citation type="submission" date="2025-08" db="UniProtKB">
        <authorList>
            <consortium name="RefSeq"/>
        </authorList>
    </citation>
    <scope>IDENTIFICATION</scope>
    <source>
        <tissue evidence="1">Whole insect</tissue>
    </source>
</reference>
<evidence type="ECO:0000313" key="1">
    <source>
        <dbReference type="RefSeq" id="XP_028151895.1"/>
    </source>
</evidence>
<proteinExistence type="predicted"/>